<proteinExistence type="predicted"/>
<feature type="transmembrane region" description="Helical" evidence="1">
    <location>
        <begin position="39"/>
        <end position="59"/>
    </location>
</feature>
<accession>A0A1Y1V836</accession>
<comment type="caution">
    <text evidence="2">The sequence shown here is derived from an EMBL/GenBank/DDBJ whole genome shotgun (WGS) entry which is preliminary data.</text>
</comment>
<dbReference type="EMBL" id="MCFH01000024">
    <property type="protein sequence ID" value="ORX49338.1"/>
    <property type="molecule type" value="Genomic_DNA"/>
</dbReference>
<protein>
    <submittedName>
        <fullName evidence="2">Uncharacterized protein</fullName>
    </submittedName>
</protein>
<keyword evidence="1" id="KW-1133">Transmembrane helix</keyword>
<keyword evidence="1" id="KW-0472">Membrane</keyword>
<sequence>MGFIHSTSYFGCFTIKQGIITFLFIDLALTFIGYFCDTIYGIIDTFLSIICTAIGIWGILVKNTNFILSCIIYLIANAITSTIYTIIKINEMEFFFILISLLIIIVSIYNCIAIVDYYRQIKKEKAINSIETVAEKDAAIEDGIFIESSNEN</sequence>
<feature type="transmembrane region" description="Helical" evidence="1">
    <location>
        <begin position="93"/>
        <end position="115"/>
    </location>
</feature>
<feature type="transmembrane region" description="Helical" evidence="1">
    <location>
        <begin position="12"/>
        <end position="33"/>
    </location>
</feature>
<evidence type="ECO:0000313" key="2">
    <source>
        <dbReference type="EMBL" id="ORX49338.1"/>
    </source>
</evidence>
<reference evidence="2 3" key="1">
    <citation type="submission" date="2016-08" db="EMBL/GenBank/DDBJ databases">
        <title>Genomes of anaerobic fungi encode conserved fungal cellulosomes for biomass hydrolysis.</title>
        <authorList>
            <consortium name="DOE Joint Genome Institute"/>
            <person name="Haitjema C.H."/>
            <person name="Gilmore S.P."/>
            <person name="Henske J.K."/>
            <person name="Solomon K.V."/>
            <person name="De Groot R."/>
            <person name="Kuo A."/>
            <person name="Mondo S.J."/>
            <person name="Salamov A.A."/>
            <person name="Labutti K."/>
            <person name="Zhao Z."/>
            <person name="Chiniquy J."/>
            <person name="Barry K."/>
            <person name="Brewer H.M."/>
            <person name="Purvine S.O."/>
            <person name="Wright A.T."/>
            <person name="Boxma B."/>
            <person name="Van Alen T."/>
            <person name="Hackstein J.H."/>
            <person name="Baker S.E."/>
            <person name="Grigoriev I.V."/>
            <person name="O'Malley M.A."/>
        </authorList>
    </citation>
    <scope>NUCLEOTIDE SEQUENCE [LARGE SCALE GENOMIC DNA]</scope>
    <source>
        <strain evidence="3">finn</strain>
    </source>
</reference>
<feature type="transmembrane region" description="Helical" evidence="1">
    <location>
        <begin position="66"/>
        <end position="87"/>
    </location>
</feature>
<dbReference type="Proteomes" id="UP000193719">
    <property type="component" value="Unassembled WGS sequence"/>
</dbReference>
<evidence type="ECO:0000313" key="3">
    <source>
        <dbReference type="Proteomes" id="UP000193719"/>
    </source>
</evidence>
<feature type="non-terminal residue" evidence="2">
    <location>
        <position position="152"/>
    </location>
</feature>
<gene>
    <name evidence="2" type="ORF">BCR36DRAFT_583931</name>
</gene>
<reference evidence="2 3" key="2">
    <citation type="submission" date="2016-08" db="EMBL/GenBank/DDBJ databases">
        <title>Pervasive Adenine N6-methylation of Active Genes in Fungi.</title>
        <authorList>
            <consortium name="DOE Joint Genome Institute"/>
            <person name="Mondo S.J."/>
            <person name="Dannebaum R.O."/>
            <person name="Kuo R.C."/>
            <person name="Labutti K."/>
            <person name="Haridas S."/>
            <person name="Kuo A."/>
            <person name="Salamov A."/>
            <person name="Ahrendt S.R."/>
            <person name="Lipzen A."/>
            <person name="Sullivan W."/>
            <person name="Andreopoulos W.B."/>
            <person name="Clum A."/>
            <person name="Lindquist E."/>
            <person name="Daum C."/>
            <person name="Ramamoorthy G.K."/>
            <person name="Gryganskyi A."/>
            <person name="Culley D."/>
            <person name="Magnuson J.K."/>
            <person name="James T.Y."/>
            <person name="O'Malley M.A."/>
            <person name="Stajich J.E."/>
            <person name="Spatafora J.W."/>
            <person name="Visel A."/>
            <person name="Grigoriev I.V."/>
        </authorList>
    </citation>
    <scope>NUCLEOTIDE SEQUENCE [LARGE SCALE GENOMIC DNA]</scope>
    <source>
        <strain evidence="3">finn</strain>
    </source>
</reference>
<evidence type="ECO:0000256" key="1">
    <source>
        <dbReference type="SAM" id="Phobius"/>
    </source>
</evidence>
<name>A0A1Y1V836_9FUNG</name>
<organism evidence="2 3">
    <name type="scientific">Piromyces finnis</name>
    <dbReference type="NCBI Taxonomy" id="1754191"/>
    <lineage>
        <taxon>Eukaryota</taxon>
        <taxon>Fungi</taxon>
        <taxon>Fungi incertae sedis</taxon>
        <taxon>Chytridiomycota</taxon>
        <taxon>Chytridiomycota incertae sedis</taxon>
        <taxon>Neocallimastigomycetes</taxon>
        <taxon>Neocallimastigales</taxon>
        <taxon>Neocallimastigaceae</taxon>
        <taxon>Piromyces</taxon>
    </lineage>
</organism>
<keyword evidence="1" id="KW-0812">Transmembrane</keyword>
<dbReference type="AlphaFoldDB" id="A0A1Y1V836"/>
<keyword evidence="3" id="KW-1185">Reference proteome</keyword>